<name>A0ABW1A714_9ACTN</name>
<sequence length="393" mass="44222">MPTDKKAIGLRLREVREATPYWSRGKLARLLRAAADPREREDLPHVQSLTDMIKQWESGKHLPAPRYRKLYARVLAEPEPTPAHLLPVMDLPTSSGHPADGAFVEALRRTNEDLVRLDGQWGGHDVLSLAVRVFRRAHHKIGTGAHEPAIERDLLAAAGETGEITAWLAYDADQQALSRQLIMEALMLSRQAGDLDMELFELSHLAMQSLHLNRPTEAMRITAAVLDEDLPPRVAALFELRRARVLAQSGDEHRAMAAIEKVRCVLSDSVSPRDPRWTWWLNETEVNRHKATAYTRLRQWERAVPLHEEVVVDDRAAHVYGNLDMTQLLEALVHVRDWRRAEDVITEIAVLGEAITRGRAASLLRGVLKQIRRAGNAPSTVTDTAETLERALA</sequence>
<evidence type="ECO:0000313" key="1">
    <source>
        <dbReference type="EMBL" id="MFC5750422.1"/>
    </source>
</evidence>
<evidence type="ECO:0008006" key="3">
    <source>
        <dbReference type="Google" id="ProtNLM"/>
    </source>
</evidence>
<dbReference type="Proteomes" id="UP001596074">
    <property type="component" value="Unassembled WGS sequence"/>
</dbReference>
<evidence type="ECO:0000313" key="2">
    <source>
        <dbReference type="Proteomes" id="UP001596074"/>
    </source>
</evidence>
<dbReference type="RefSeq" id="WP_378286164.1">
    <property type="nucleotide sequence ID" value="NZ_JBHSON010000053.1"/>
</dbReference>
<dbReference type="EMBL" id="JBHSON010000053">
    <property type="protein sequence ID" value="MFC5750422.1"/>
    <property type="molecule type" value="Genomic_DNA"/>
</dbReference>
<protein>
    <recommendedName>
        <fullName evidence="3">XRE family transcriptional regulator</fullName>
    </recommendedName>
</protein>
<gene>
    <name evidence="1" type="ORF">ACFPZN_32755</name>
</gene>
<organism evidence="1 2">
    <name type="scientific">Actinomadura rugatobispora</name>
    <dbReference type="NCBI Taxonomy" id="1994"/>
    <lineage>
        <taxon>Bacteria</taxon>
        <taxon>Bacillati</taxon>
        <taxon>Actinomycetota</taxon>
        <taxon>Actinomycetes</taxon>
        <taxon>Streptosporangiales</taxon>
        <taxon>Thermomonosporaceae</taxon>
        <taxon>Actinomadura</taxon>
    </lineage>
</organism>
<comment type="caution">
    <text evidence="1">The sequence shown here is derived from an EMBL/GenBank/DDBJ whole genome shotgun (WGS) entry which is preliminary data.</text>
</comment>
<proteinExistence type="predicted"/>
<accession>A0ABW1A714</accession>
<reference evidence="2" key="1">
    <citation type="journal article" date="2019" name="Int. J. Syst. Evol. Microbiol.">
        <title>The Global Catalogue of Microorganisms (GCM) 10K type strain sequencing project: providing services to taxonomists for standard genome sequencing and annotation.</title>
        <authorList>
            <consortium name="The Broad Institute Genomics Platform"/>
            <consortium name="The Broad Institute Genome Sequencing Center for Infectious Disease"/>
            <person name="Wu L."/>
            <person name="Ma J."/>
        </authorList>
    </citation>
    <scope>NUCLEOTIDE SEQUENCE [LARGE SCALE GENOMIC DNA]</scope>
    <source>
        <strain evidence="2">KCTC 42087</strain>
    </source>
</reference>
<keyword evidence="2" id="KW-1185">Reference proteome</keyword>